<reference evidence="1 2" key="1">
    <citation type="submission" date="2023-07" db="EMBL/GenBank/DDBJ databases">
        <title>Functional and genomic diversity of the sorghum phyllosphere microbiome.</title>
        <authorList>
            <person name="Shade A."/>
        </authorList>
    </citation>
    <scope>NUCLEOTIDE SEQUENCE [LARGE SCALE GENOMIC DNA]</scope>
    <source>
        <strain evidence="1 2">SORGH_AS_1207</strain>
    </source>
</reference>
<protein>
    <submittedName>
        <fullName evidence="1">Uncharacterized protein</fullName>
    </submittedName>
</protein>
<proteinExistence type="predicted"/>
<keyword evidence="2" id="KW-1185">Reference proteome</keyword>
<evidence type="ECO:0000313" key="2">
    <source>
        <dbReference type="Proteomes" id="UP001226691"/>
    </source>
</evidence>
<organism evidence="1 2">
    <name type="scientific">Microbacterium trichothecenolyticum</name>
    <name type="common">Aureobacterium trichothecenolyticum</name>
    <dbReference type="NCBI Taxonomy" id="69370"/>
    <lineage>
        <taxon>Bacteria</taxon>
        <taxon>Bacillati</taxon>
        <taxon>Actinomycetota</taxon>
        <taxon>Actinomycetes</taxon>
        <taxon>Micrococcales</taxon>
        <taxon>Microbacteriaceae</taxon>
        <taxon>Microbacterium</taxon>
    </lineage>
</organism>
<sequence>MPTASLCHPHTAGHLGPGGLPRCGCARPLSNPVSLPRPAVDGRGWSPLRRQHVGFVRAHFIYSDRMSCLGA</sequence>
<dbReference type="Proteomes" id="UP001226691">
    <property type="component" value="Unassembled WGS sequence"/>
</dbReference>
<gene>
    <name evidence="1" type="ORF">QE412_000140</name>
</gene>
<evidence type="ECO:0000313" key="1">
    <source>
        <dbReference type="EMBL" id="MDQ1121567.1"/>
    </source>
</evidence>
<name>A0ABU0TPG8_MICTR</name>
<dbReference type="EMBL" id="JAUTBF010000001">
    <property type="protein sequence ID" value="MDQ1121567.1"/>
    <property type="molecule type" value="Genomic_DNA"/>
</dbReference>
<comment type="caution">
    <text evidence="1">The sequence shown here is derived from an EMBL/GenBank/DDBJ whole genome shotgun (WGS) entry which is preliminary data.</text>
</comment>
<accession>A0ABU0TPG8</accession>